<dbReference type="PANTHER" id="PTHR34698">
    <property type="entry name" value="5-OXOPROLINASE SUBUNIT B"/>
    <property type="match status" value="1"/>
</dbReference>
<proteinExistence type="predicted"/>
<sequence>MQPEIKPAGDSALLISFGEAIDEGVNLRVHAIAKAIEKASPEWLVEVVPAYSSLLVIYDPLKAGYNEIETSVKAFLNAELEEFQGRLIEVPVVYGGEYGPDIEFVAKYNGLTVDEVIEIHSRPIYRVYFLGFLPGFAYLGGMDERIATPRLEKPRLKVPAGSVGIAGKQTGWYAIESPAGWRIIGRTPLRLFNPSKEQPTLVQPGDRVKFVPIDEEEFEKLYRAEWGRGDD</sequence>
<evidence type="ECO:0000256" key="2">
    <source>
        <dbReference type="ARBA" id="ARBA00022801"/>
    </source>
</evidence>
<dbReference type="Gene3D" id="3.30.1360.40">
    <property type="match status" value="1"/>
</dbReference>
<organism evidence="5 6">
    <name type="scientific">Thermococcus guaymasensis DSM 11113</name>
    <dbReference type="NCBI Taxonomy" id="1432656"/>
    <lineage>
        <taxon>Archaea</taxon>
        <taxon>Methanobacteriati</taxon>
        <taxon>Methanobacteriota</taxon>
        <taxon>Thermococci</taxon>
        <taxon>Thermococcales</taxon>
        <taxon>Thermococcaceae</taxon>
        <taxon>Thermococcus</taxon>
    </lineage>
</organism>
<dbReference type="InterPro" id="IPR010016">
    <property type="entry name" value="PxpB"/>
</dbReference>
<protein>
    <submittedName>
        <fullName evidence="5">Allophanate hydrolase</fullName>
    </submittedName>
</protein>
<keyword evidence="1" id="KW-0547">Nucleotide-binding</keyword>
<dbReference type="NCBIfam" id="TIGR00370">
    <property type="entry name" value="5-oxoprolinase subunit PxpB"/>
    <property type="match status" value="1"/>
</dbReference>
<dbReference type="InterPro" id="IPR029000">
    <property type="entry name" value="Cyclophilin-like_dom_sf"/>
</dbReference>
<dbReference type="PATRIC" id="fig|1432656.3.peg.1872"/>
<dbReference type="SMART" id="SM00796">
    <property type="entry name" value="AHS1"/>
    <property type="match status" value="1"/>
</dbReference>
<feature type="domain" description="Carboxyltransferase" evidence="4">
    <location>
        <begin position="3"/>
        <end position="202"/>
    </location>
</feature>
<accession>A0A0X1KMA0</accession>
<dbReference type="InterPro" id="IPR003833">
    <property type="entry name" value="CT_C_D"/>
</dbReference>
<dbReference type="Pfam" id="PF02682">
    <property type="entry name" value="CT_C_D"/>
    <property type="match status" value="1"/>
</dbReference>
<keyword evidence="3" id="KW-0067">ATP-binding</keyword>
<dbReference type="OrthoDB" id="84558at2157"/>
<dbReference type="AlphaFoldDB" id="A0A0X1KMA0"/>
<name>A0A0X1KMA0_9EURY</name>
<dbReference type="EMBL" id="CP007140">
    <property type="protein sequence ID" value="AJC72370.1"/>
    <property type="molecule type" value="Genomic_DNA"/>
</dbReference>
<dbReference type="Gene3D" id="2.40.100.10">
    <property type="entry name" value="Cyclophilin-like"/>
    <property type="match status" value="1"/>
</dbReference>
<evidence type="ECO:0000313" key="5">
    <source>
        <dbReference type="EMBL" id="AJC72370.1"/>
    </source>
</evidence>
<evidence type="ECO:0000256" key="3">
    <source>
        <dbReference type="ARBA" id="ARBA00022840"/>
    </source>
</evidence>
<dbReference type="GeneID" id="27135902"/>
<dbReference type="SUPFAM" id="SSF50891">
    <property type="entry name" value="Cyclophilin-like"/>
    <property type="match status" value="1"/>
</dbReference>
<dbReference type="SUPFAM" id="SSF160467">
    <property type="entry name" value="PH0987 N-terminal domain-like"/>
    <property type="match status" value="1"/>
</dbReference>
<evidence type="ECO:0000256" key="1">
    <source>
        <dbReference type="ARBA" id="ARBA00022741"/>
    </source>
</evidence>
<dbReference type="GO" id="GO:0005524">
    <property type="term" value="F:ATP binding"/>
    <property type="evidence" value="ECO:0007669"/>
    <property type="project" value="UniProtKB-KW"/>
</dbReference>
<reference evidence="5 6" key="1">
    <citation type="submission" date="2014-01" db="EMBL/GenBank/DDBJ databases">
        <title>Genome sequencing of Thermococcus guaymasensis.</title>
        <authorList>
            <person name="Zhang X."/>
            <person name="Alvare G."/>
            <person name="Fristensky B."/>
            <person name="Chen L."/>
            <person name="Suen T."/>
            <person name="Chen Q."/>
            <person name="Ma K."/>
        </authorList>
    </citation>
    <scope>NUCLEOTIDE SEQUENCE [LARGE SCALE GENOMIC DNA]</scope>
    <source>
        <strain evidence="5 6">DSM 11113</strain>
    </source>
</reference>
<dbReference type="STRING" id="1432656.X802_09595"/>
<evidence type="ECO:0000259" key="4">
    <source>
        <dbReference type="SMART" id="SM00796"/>
    </source>
</evidence>
<keyword evidence="2 5" id="KW-0378">Hydrolase</keyword>
<dbReference type="PANTHER" id="PTHR34698:SF2">
    <property type="entry name" value="5-OXOPROLINASE SUBUNIT B"/>
    <property type="match status" value="1"/>
</dbReference>
<dbReference type="KEGG" id="tgy:X802_09595"/>
<dbReference type="GO" id="GO:0016787">
    <property type="term" value="F:hydrolase activity"/>
    <property type="evidence" value="ECO:0007669"/>
    <property type="project" value="UniProtKB-KW"/>
</dbReference>
<evidence type="ECO:0000313" key="6">
    <source>
        <dbReference type="Proteomes" id="UP000062043"/>
    </source>
</evidence>
<keyword evidence="6" id="KW-1185">Reference proteome</keyword>
<gene>
    <name evidence="5" type="ORF">X802_09595</name>
</gene>
<dbReference type="Proteomes" id="UP000062043">
    <property type="component" value="Chromosome"/>
</dbReference>
<dbReference type="RefSeq" id="WP_062373312.1">
    <property type="nucleotide sequence ID" value="NZ_CP007140.1"/>
</dbReference>